<sequence length="295" mass="31390">MSADETTEQETTEQERPEQERPEQERPEGTDVVTAVPDTARPAPLRRVAAVAGSVVLAGALLAGVGFTVVTVRGADRDAGAATWKFPQAEAEAETGAGAKKTSAQPGLAALLVPYGADTWVQGPDLAEFGSDAEFSGAQATALRKESLSGLPRAQRKRLERQIDRQRIKGMAMRSYFSGASFGWRSDEGISSVSITLARMENRTAVRDGSTFQNEFLASLDVFRDGPKIKGHDDAKCFLSPKGTDKDVDGMFCSAYAGDVLVTLTASAAKPLDKRAVAELLRTQLDRVAGQGVAV</sequence>
<feature type="transmembrane region" description="Helical" evidence="2">
    <location>
        <begin position="48"/>
        <end position="70"/>
    </location>
</feature>
<keyword evidence="2" id="KW-0812">Transmembrane</keyword>
<dbReference type="RefSeq" id="WP_336542520.1">
    <property type="nucleotide sequence ID" value="NZ_JBBAYL010000040.1"/>
</dbReference>
<dbReference type="Proteomes" id="UP001365781">
    <property type="component" value="Unassembled WGS sequence"/>
</dbReference>
<reference evidence="3 4" key="1">
    <citation type="submission" date="2024-03" db="EMBL/GenBank/DDBJ databases">
        <title>First Report of Pectobacterium brasiliscabiei causing potato scab in china.</title>
        <authorList>
            <person name="Handique U."/>
        </authorList>
    </citation>
    <scope>NUCLEOTIDE SEQUENCE [LARGE SCALE GENOMIC DNA]</scope>
    <source>
        <strain evidence="3 4">ZRIMU1503</strain>
    </source>
</reference>
<accession>A0ABU8GTQ5</accession>
<protein>
    <recommendedName>
        <fullName evidence="5">Secreted protein</fullName>
    </recommendedName>
</protein>
<organism evidence="3 4">
    <name type="scientific">Streptomyces brasiliscabiei</name>
    <dbReference type="NCBI Taxonomy" id="2736302"/>
    <lineage>
        <taxon>Bacteria</taxon>
        <taxon>Bacillati</taxon>
        <taxon>Actinomycetota</taxon>
        <taxon>Actinomycetes</taxon>
        <taxon>Kitasatosporales</taxon>
        <taxon>Streptomycetaceae</taxon>
        <taxon>Streptomyces</taxon>
    </lineage>
</organism>
<name>A0ABU8GTQ5_9ACTN</name>
<evidence type="ECO:0000313" key="3">
    <source>
        <dbReference type="EMBL" id="MEI5616547.1"/>
    </source>
</evidence>
<comment type="caution">
    <text evidence="3">The sequence shown here is derived from an EMBL/GenBank/DDBJ whole genome shotgun (WGS) entry which is preliminary data.</text>
</comment>
<evidence type="ECO:0008006" key="5">
    <source>
        <dbReference type="Google" id="ProtNLM"/>
    </source>
</evidence>
<dbReference type="EMBL" id="JBBAYM010000056">
    <property type="protein sequence ID" value="MEI5616547.1"/>
    <property type="molecule type" value="Genomic_DNA"/>
</dbReference>
<proteinExistence type="predicted"/>
<evidence type="ECO:0000313" key="4">
    <source>
        <dbReference type="Proteomes" id="UP001365781"/>
    </source>
</evidence>
<evidence type="ECO:0000256" key="2">
    <source>
        <dbReference type="SAM" id="Phobius"/>
    </source>
</evidence>
<feature type="compositionally biased region" description="Acidic residues" evidence="1">
    <location>
        <begin position="1"/>
        <end position="12"/>
    </location>
</feature>
<feature type="compositionally biased region" description="Basic and acidic residues" evidence="1">
    <location>
        <begin position="13"/>
        <end position="29"/>
    </location>
</feature>
<evidence type="ECO:0000256" key="1">
    <source>
        <dbReference type="SAM" id="MobiDB-lite"/>
    </source>
</evidence>
<keyword evidence="2" id="KW-1133">Transmembrane helix</keyword>
<keyword evidence="4" id="KW-1185">Reference proteome</keyword>
<gene>
    <name evidence="3" type="ORF">WB403_46365</name>
</gene>
<keyword evidence="2" id="KW-0472">Membrane</keyword>
<feature type="region of interest" description="Disordered" evidence="1">
    <location>
        <begin position="1"/>
        <end position="39"/>
    </location>
</feature>